<dbReference type="EMBL" id="SRSF01000002">
    <property type="protein sequence ID" value="THH40693.1"/>
    <property type="molecule type" value="Genomic_DNA"/>
</dbReference>
<dbReference type="Proteomes" id="UP000308528">
    <property type="component" value="Unassembled WGS sequence"/>
</dbReference>
<keyword evidence="3" id="KW-1185">Reference proteome</keyword>
<dbReference type="PANTHER" id="PTHR42923:SF46">
    <property type="entry name" value="AMINE OXIDASE"/>
    <property type="match status" value="1"/>
</dbReference>
<evidence type="ECO:0000313" key="2">
    <source>
        <dbReference type="EMBL" id="THH40693.1"/>
    </source>
</evidence>
<comment type="caution">
    <text evidence="2">The sequence shown here is derived from an EMBL/GenBank/DDBJ whole genome shotgun (WGS) entry which is preliminary data.</text>
</comment>
<dbReference type="GO" id="GO:0016491">
    <property type="term" value="F:oxidoreductase activity"/>
    <property type="evidence" value="ECO:0007669"/>
    <property type="project" value="InterPro"/>
</dbReference>
<dbReference type="AlphaFoldDB" id="A0A4V3XLF5"/>
<evidence type="ECO:0000313" key="3">
    <source>
        <dbReference type="Proteomes" id="UP000308528"/>
    </source>
</evidence>
<dbReference type="OrthoDB" id="8845488at2"/>
<feature type="domain" description="Amine oxidase" evidence="1">
    <location>
        <begin position="661"/>
        <end position="714"/>
    </location>
</feature>
<dbReference type="RefSeq" id="WP_136458201.1">
    <property type="nucleotide sequence ID" value="NZ_SRSF01000002.1"/>
</dbReference>
<dbReference type="InterPro" id="IPR036188">
    <property type="entry name" value="FAD/NAD-bd_sf"/>
</dbReference>
<dbReference type="InterPro" id="IPR050464">
    <property type="entry name" value="Zeta_carotene_desat/Oxidored"/>
</dbReference>
<accession>A0A4V3XLF5</accession>
<sequence>MPKQIAILGGGLASLAAAHELTDYPRWSEHYEVTVYQPGWRLGGKTATGRGDHGRIEEHGIHILQGWYDTTFRLFRDVYAERTRRALDPDSPLQELFRDGLDRNDTTLLTTEERSDHWSCWPLIFPRTAELPGTSGPLPPWALIRKGMALLLEFVMGSPYGKDVNPIERLILAHFFPYFGLPARGWRGWLAGAVGVLVSQQQRKLPPRYQNLQEAFHTAHARAMDSEYAHHRRLLRQIGNFLEQSDDLLYAGLSKHPRLERIVLFLTFGYYLLKGVLDDVYEEKTETFHFEAIDRYDFREWLRRQGAPDYLLESVVVRFFYTGTFSNLVNDRGGALAAGSALQFLIQSIGYKGSFVFQMRYGTGDTLVMPLYQVLKARGVKFEFFHRVEQVYHSPAGRIERIDVLRQVDLTAAEYDPAVVLPDGVRAWPSTPRYEQLDPTQANRLRTEGVDLEDPWADWPGAGTRTLTLGEDFDEVILGIPVGCLTTVCSSIIDNRPEWRRMVEAVATTPTQSAQIWTKPNLRKLGFKLYDWGLPPSGGAPNVVVYEDPLYSWLDSTLVLPHEQWPNDNRPGFVAYFTGPYPLATPLPPYSDHGFPARELARLRASFRQYLDRYMAYFWPDAYSPNATFDGRLLYSPQASASPEERFAYQYVRLNVRPTDQYTLSLPDTARHRLRPDGSGYGNLYLCGDWTDFGLNVGYIDGAIQSGLQAAQALRRAYGATRYKDIWSPLRRTPGVPVG</sequence>
<proteinExistence type="predicted"/>
<dbReference type="PANTHER" id="PTHR42923">
    <property type="entry name" value="PROTOPORPHYRINOGEN OXIDASE"/>
    <property type="match status" value="1"/>
</dbReference>
<dbReference type="InterPro" id="IPR002937">
    <property type="entry name" value="Amino_oxidase"/>
</dbReference>
<dbReference type="SUPFAM" id="SSF51905">
    <property type="entry name" value="FAD/NAD(P)-binding domain"/>
    <property type="match status" value="1"/>
</dbReference>
<dbReference type="Gene3D" id="3.50.50.60">
    <property type="entry name" value="FAD/NAD(P)-binding domain"/>
    <property type="match status" value="1"/>
</dbReference>
<name>A0A4V3XLF5_9BACT</name>
<dbReference type="Pfam" id="PF13450">
    <property type="entry name" value="NAD_binding_8"/>
    <property type="match status" value="1"/>
</dbReference>
<dbReference type="Pfam" id="PF01593">
    <property type="entry name" value="Amino_oxidase"/>
    <property type="match status" value="1"/>
</dbReference>
<protein>
    <recommendedName>
        <fullName evidence="1">Amine oxidase domain-containing protein</fullName>
    </recommendedName>
</protein>
<evidence type="ECO:0000259" key="1">
    <source>
        <dbReference type="Pfam" id="PF01593"/>
    </source>
</evidence>
<reference evidence="2 3" key="1">
    <citation type="submission" date="2019-04" db="EMBL/GenBank/DDBJ databases">
        <title>Lewinella litorea sp. nov., isolated from a marine sand.</title>
        <authorList>
            <person name="Yoon J.-H."/>
        </authorList>
    </citation>
    <scope>NUCLEOTIDE SEQUENCE [LARGE SCALE GENOMIC DNA]</scope>
    <source>
        <strain evidence="2 3">HSMS-39</strain>
    </source>
</reference>
<gene>
    <name evidence="2" type="ORF">E4021_08160</name>
</gene>
<organism evidence="2 3">
    <name type="scientific">Neolewinella litorea</name>
    <dbReference type="NCBI Taxonomy" id="2562452"/>
    <lineage>
        <taxon>Bacteria</taxon>
        <taxon>Pseudomonadati</taxon>
        <taxon>Bacteroidota</taxon>
        <taxon>Saprospiria</taxon>
        <taxon>Saprospirales</taxon>
        <taxon>Lewinellaceae</taxon>
        <taxon>Neolewinella</taxon>
    </lineage>
</organism>